<evidence type="ECO:0000256" key="4">
    <source>
        <dbReference type="ARBA" id="ARBA00022801"/>
    </source>
</evidence>
<keyword evidence="4 8" id="KW-0378">Hydrolase</keyword>
<dbReference type="RefSeq" id="WP_046763080.1">
    <property type="nucleotide sequence ID" value="NZ_LBIC01000003.1"/>
</dbReference>
<dbReference type="PROSITE" id="PS51462">
    <property type="entry name" value="NUDIX"/>
    <property type="match status" value="1"/>
</dbReference>
<dbReference type="SUPFAM" id="SSF55811">
    <property type="entry name" value="Nudix"/>
    <property type="match status" value="1"/>
</dbReference>
<dbReference type="NCBIfam" id="NF007980">
    <property type="entry name" value="PRK10707.1"/>
    <property type="match status" value="1"/>
</dbReference>
<dbReference type="InterPro" id="IPR000086">
    <property type="entry name" value="NUDIX_hydrolase_dom"/>
</dbReference>
<dbReference type="AlphaFoldDB" id="A0A0M3AVE2"/>
<keyword evidence="5" id="KW-0460">Magnesium</keyword>
<proteinExistence type="predicted"/>
<evidence type="ECO:0000313" key="9">
    <source>
        <dbReference type="Proteomes" id="UP000033874"/>
    </source>
</evidence>
<gene>
    <name evidence="8" type="ORF">YP76_08210</name>
</gene>
<dbReference type="Gene3D" id="3.90.79.10">
    <property type="entry name" value="Nucleoside Triphosphate Pyrophosphohydrolase"/>
    <property type="match status" value="1"/>
</dbReference>
<dbReference type="PATRIC" id="fig|56193.3.peg.1696"/>
<evidence type="ECO:0000256" key="3">
    <source>
        <dbReference type="ARBA" id="ARBA00022723"/>
    </source>
</evidence>
<dbReference type="InterPro" id="IPR045121">
    <property type="entry name" value="CoAse"/>
</dbReference>
<dbReference type="PANTHER" id="PTHR12992">
    <property type="entry name" value="NUDIX HYDROLASE"/>
    <property type="match status" value="1"/>
</dbReference>
<dbReference type="CDD" id="cd03426">
    <property type="entry name" value="NUDIX_CoAse_Nudt7"/>
    <property type="match status" value="1"/>
</dbReference>
<evidence type="ECO:0000313" key="8">
    <source>
        <dbReference type="EMBL" id="KKW92871.1"/>
    </source>
</evidence>
<dbReference type="STRING" id="56193.YP76_08210"/>
<dbReference type="PANTHER" id="PTHR12992:SF11">
    <property type="entry name" value="MITOCHONDRIAL COENZYME A DIPHOSPHATASE NUDT8"/>
    <property type="match status" value="1"/>
</dbReference>
<dbReference type="Proteomes" id="UP000033874">
    <property type="component" value="Unassembled WGS sequence"/>
</dbReference>
<evidence type="ECO:0000256" key="6">
    <source>
        <dbReference type="ARBA" id="ARBA00023211"/>
    </source>
</evidence>
<dbReference type="EMBL" id="LBIC01000003">
    <property type="protein sequence ID" value="KKW92871.1"/>
    <property type="molecule type" value="Genomic_DNA"/>
</dbReference>
<reference evidence="8 9" key="1">
    <citation type="submission" date="2015-04" db="EMBL/GenBank/DDBJ databases">
        <title>Genome sequence of aromatic hydrocarbons-degrading Sphingobium chungbukense DJ77.</title>
        <authorList>
            <person name="Kim Y.-C."/>
            <person name="Chae J.-C."/>
        </authorList>
    </citation>
    <scope>NUCLEOTIDE SEQUENCE [LARGE SCALE GENOMIC DNA]</scope>
    <source>
        <strain evidence="8 9">DJ77</strain>
    </source>
</reference>
<name>A0A0M3AVE2_9SPHN</name>
<evidence type="ECO:0000256" key="1">
    <source>
        <dbReference type="ARBA" id="ARBA00001936"/>
    </source>
</evidence>
<dbReference type="GO" id="GO:0010945">
    <property type="term" value="F:coenzyme A diphosphatase activity"/>
    <property type="evidence" value="ECO:0007669"/>
    <property type="project" value="InterPro"/>
</dbReference>
<keyword evidence="3" id="KW-0479">Metal-binding</keyword>
<feature type="domain" description="Nudix hydrolase" evidence="7">
    <location>
        <begin position="37"/>
        <end position="168"/>
    </location>
</feature>
<evidence type="ECO:0000256" key="5">
    <source>
        <dbReference type="ARBA" id="ARBA00022842"/>
    </source>
</evidence>
<comment type="cofactor">
    <cofactor evidence="1">
        <name>Mn(2+)</name>
        <dbReference type="ChEBI" id="CHEBI:29035"/>
    </cofactor>
</comment>
<keyword evidence="6" id="KW-0464">Manganese</keyword>
<protein>
    <submittedName>
        <fullName evidence="8">NUDIX hydrolase</fullName>
    </submittedName>
</protein>
<keyword evidence="9" id="KW-1185">Reference proteome</keyword>
<comment type="cofactor">
    <cofactor evidence="2">
        <name>Mg(2+)</name>
        <dbReference type="ChEBI" id="CHEBI:18420"/>
    </cofactor>
</comment>
<sequence>MTLADRLRIALKEGHEREVGLLPSDTRDPRIEGELILAPAAVLVAITDRTEPGLILTQRSARLRKHAGQVAFPGGRVDDNDPDEIAGALREAQEEIGLIPHMVDIIGTSDRYHTFTGFDIIPVLGVIPPDLPLHPQEAEVAELFELPLAFALDPLNRIKKSLEFEGSERHYYEIMWEGRRIWGITAAILANLSRRLGHDQLAT</sequence>
<dbReference type="GO" id="GO:0046872">
    <property type="term" value="F:metal ion binding"/>
    <property type="evidence" value="ECO:0007669"/>
    <property type="project" value="UniProtKB-KW"/>
</dbReference>
<evidence type="ECO:0000259" key="7">
    <source>
        <dbReference type="PROSITE" id="PS51462"/>
    </source>
</evidence>
<dbReference type="Pfam" id="PF00293">
    <property type="entry name" value="NUDIX"/>
    <property type="match status" value="1"/>
</dbReference>
<dbReference type="InterPro" id="IPR015797">
    <property type="entry name" value="NUDIX_hydrolase-like_dom_sf"/>
</dbReference>
<comment type="caution">
    <text evidence="8">The sequence shown here is derived from an EMBL/GenBank/DDBJ whole genome shotgun (WGS) entry which is preliminary data.</text>
</comment>
<organism evidence="8 9">
    <name type="scientific">Sphingobium chungbukense</name>
    <dbReference type="NCBI Taxonomy" id="56193"/>
    <lineage>
        <taxon>Bacteria</taxon>
        <taxon>Pseudomonadati</taxon>
        <taxon>Pseudomonadota</taxon>
        <taxon>Alphaproteobacteria</taxon>
        <taxon>Sphingomonadales</taxon>
        <taxon>Sphingomonadaceae</taxon>
        <taxon>Sphingobium</taxon>
    </lineage>
</organism>
<evidence type="ECO:0000256" key="2">
    <source>
        <dbReference type="ARBA" id="ARBA00001946"/>
    </source>
</evidence>
<accession>A0A0M3AVE2</accession>